<dbReference type="KEGG" id="cbar:PATL70BA_3332"/>
<evidence type="ECO:0000259" key="2">
    <source>
        <dbReference type="Pfam" id="PF09851"/>
    </source>
</evidence>
<dbReference type="EMBL" id="LR130778">
    <property type="protein sequence ID" value="VDN49259.1"/>
    <property type="molecule type" value="Genomic_DNA"/>
</dbReference>
<dbReference type="OrthoDB" id="5461404at2"/>
<feature type="domain" description="SHOCT" evidence="2">
    <location>
        <begin position="53"/>
        <end position="79"/>
    </location>
</feature>
<protein>
    <recommendedName>
        <fullName evidence="2">SHOCT domain-containing protein</fullName>
    </recommendedName>
</protein>
<name>A0A3P7SC22_9FIRM</name>
<dbReference type="RefSeq" id="WP_125138255.1">
    <property type="nucleotide sequence ID" value="NZ_LR130778.1"/>
</dbReference>
<keyword evidence="1" id="KW-0812">Transmembrane</keyword>
<evidence type="ECO:0000313" key="4">
    <source>
        <dbReference type="Proteomes" id="UP000279029"/>
    </source>
</evidence>
<keyword evidence="1" id="KW-1133">Transmembrane helix</keyword>
<dbReference type="AlphaFoldDB" id="A0A3P7SC22"/>
<proteinExistence type="predicted"/>
<evidence type="ECO:0000313" key="3">
    <source>
        <dbReference type="EMBL" id="VDN49259.1"/>
    </source>
</evidence>
<dbReference type="InterPro" id="IPR018649">
    <property type="entry name" value="SHOCT"/>
</dbReference>
<evidence type="ECO:0000256" key="1">
    <source>
        <dbReference type="SAM" id="Phobius"/>
    </source>
</evidence>
<organism evidence="3 4">
    <name type="scientific">Petrocella atlantisensis</name>
    <dbReference type="NCBI Taxonomy" id="2173034"/>
    <lineage>
        <taxon>Bacteria</taxon>
        <taxon>Bacillati</taxon>
        <taxon>Bacillota</taxon>
        <taxon>Clostridia</taxon>
        <taxon>Lachnospirales</taxon>
        <taxon>Vallitaleaceae</taxon>
        <taxon>Petrocella</taxon>
    </lineage>
</organism>
<keyword evidence="1" id="KW-0472">Membrane</keyword>
<reference evidence="3 4" key="1">
    <citation type="submission" date="2018-09" db="EMBL/GenBank/DDBJ databases">
        <authorList>
            <person name="Postec A."/>
        </authorList>
    </citation>
    <scope>NUCLEOTIDE SEQUENCE [LARGE SCALE GENOMIC DNA]</scope>
    <source>
        <strain evidence="3">70B-A</strain>
    </source>
</reference>
<feature type="transmembrane region" description="Helical" evidence="1">
    <location>
        <begin position="24"/>
        <end position="43"/>
    </location>
</feature>
<keyword evidence="4" id="KW-1185">Reference proteome</keyword>
<sequence>MMHGNGWSGFNGCGFGLGSGYFSLWHYLIMIGIVLIILALVTIRKSKTSSTSDAVEKLKILFVSGEITEEEYMKRKNVIERK</sequence>
<dbReference type="Pfam" id="PF09851">
    <property type="entry name" value="SHOCT"/>
    <property type="match status" value="1"/>
</dbReference>
<accession>A0A3P7SC22</accession>
<gene>
    <name evidence="3" type="ORF">PATL70BA_3332</name>
</gene>
<dbReference type="Proteomes" id="UP000279029">
    <property type="component" value="Chromosome"/>
</dbReference>